<dbReference type="GO" id="GO:0044877">
    <property type="term" value="F:protein-containing complex binding"/>
    <property type="evidence" value="ECO:0007669"/>
    <property type="project" value="TreeGrafter"/>
</dbReference>
<evidence type="ECO:0000259" key="1">
    <source>
        <dbReference type="Pfam" id="PF13460"/>
    </source>
</evidence>
<keyword evidence="3" id="KW-1185">Reference proteome</keyword>
<reference evidence="2 3" key="1">
    <citation type="journal article" date="2014" name="Genome Biol. Evol.">
        <title>The secreted proteins of Achlya hypogyna and Thraustotheca clavata identify the ancestral oomycete secretome and reveal gene acquisitions by horizontal gene transfer.</title>
        <authorList>
            <person name="Misner I."/>
            <person name="Blouin N."/>
            <person name="Leonard G."/>
            <person name="Richards T.A."/>
            <person name="Lane C.E."/>
        </authorList>
    </citation>
    <scope>NUCLEOTIDE SEQUENCE [LARGE SCALE GENOMIC DNA]</scope>
    <source>
        <strain evidence="2 3">ATCC 48635</strain>
    </source>
</reference>
<dbReference type="EMBL" id="JNBR01000763">
    <property type="protein sequence ID" value="OQR89665.1"/>
    <property type="molecule type" value="Genomic_DNA"/>
</dbReference>
<accession>A0A1V9YV42</accession>
<comment type="caution">
    <text evidence="2">The sequence shown here is derived from an EMBL/GenBank/DDBJ whole genome shotgun (WGS) entry which is preliminary data.</text>
</comment>
<name>A0A1V9YV42_ACHHY</name>
<dbReference type="GO" id="GO:0005739">
    <property type="term" value="C:mitochondrion"/>
    <property type="evidence" value="ECO:0007669"/>
    <property type="project" value="TreeGrafter"/>
</dbReference>
<dbReference type="InterPro" id="IPR051207">
    <property type="entry name" value="ComplexI_NDUFA9_subunit"/>
</dbReference>
<dbReference type="PANTHER" id="PTHR12126:SF16">
    <property type="entry name" value="MIOREX COMPLEX COMPONENT 2"/>
    <property type="match status" value="1"/>
</dbReference>
<dbReference type="Proteomes" id="UP000243579">
    <property type="component" value="Unassembled WGS sequence"/>
</dbReference>
<dbReference type="Pfam" id="PF13460">
    <property type="entry name" value="NAD_binding_10"/>
    <property type="match status" value="1"/>
</dbReference>
<protein>
    <recommendedName>
        <fullName evidence="1">NAD(P)-binding domain-containing protein</fullName>
    </recommendedName>
</protein>
<organism evidence="2 3">
    <name type="scientific">Achlya hypogyna</name>
    <name type="common">Oomycete</name>
    <name type="synonym">Protoachlya hypogyna</name>
    <dbReference type="NCBI Taxonomy" id="1202772"/>
    <lineage>
        <taxon>Eukaryota</taxon>
        <taxon>Sar</taxon>
        <taxon>Stramenopiles</taxon>
        <taxon>Oomycota</taxon>
        <taxon>Saprolegniomycetes</taxon>
        <taxon>Saprolegniales</taxon>
        <taxon>Achlyaceae</taxon>
        <taxon>Achlya</taxon>
    </lineage>
</organism>
<proteinExistence type="predicted"/>
<feature type="domain" description="NAD(P)-binding" evidence="1">
    <location>
        <begin position="31"/>
        <end position="180"/>
    </location>
</feature>
<evidence type="ECO:0000313" key="2">
    <source>
        <dbReference type="EMBL" id="OQR89665.1"/>
    </source>
</evidence>
<dbReference type="PANTHER" id="PTHR12126">
    <property type="entry name" value="NADH-UBIQUINONE OXIDOREDUCTASE 39 KDA SUBUNIT-RELATED"/>
    <property type="match status" value="1"/>
</dbReference>
<dbReference type="InterPro" id="IPR036291">
    <property type="entry name" value="NAD(P)-bd_dom_sf"/>
</dbReference>
<sequence length="281" mass="29652">MLPAGKKAIAKRVVHSTMVYNPRQHLLLVVGGNGFVGSNILQRAVAKGIEVRSLNRSGKPEWGDQVPWVDKVDWVQGDVFSKADLAKAIDGVTGVISTVGAFGSNEFMQKMCGDANIEVARAAKECGVDRFVFVSESRVGSDIPTWAPLYGYFDGKARAEAAVTAHFPETGVCLRPGMIYGTRRVGNYLLPLQLIGAPLRFFGRDCGPVSSVLTRVPLVGGELLAAAPVGAVAKVSVLIACALAITSIRQAAVLGALGPAPGKILDTSSILAFSESFHTMT</sequence>
<dbReference type="OrthoDB" id="276721at2759"/>
<evidence type="ECO:0000313" key="3">
    <source>
        <dbReference type="Proteomes" id="UP000243579"/>
    </source>
</evidence>
<dbReference type="SUPFAM" id="SSF51735">
    <property type="entry name" value="NAD(P)-binding Rossmann-fold domains"/>
    <property type="match status" value="1"/>
</dbReference>
<dbReference type="Gene3D" id="3.40.50.720">
    <property type="entry name" value="NAD(P)-binding Rossmann-like Domain"/>
    <property type="match status" value="1"/>
</dbReference>
<gene>
    <name evidence="2" type="ORF">ACHHYP_06129</name>
</gene>
<dbReference type="STRING" id="1202772.A0A1V9YV42"/>
<dbReference type="AlphaFoldDB" id="A0A1V9YV42"/>
<dbReference type="InterPro" id="IPR016040">
    <property type="entry name" value="NAD(P)-bd_dom"/>
</dbReference>